<comment type="catalytic activity">
    <reaction evidence="8 9">
        <text>a ubiquinone + NADH + 5 H(+)(in) = a ubiquinol + NAD(+) + 4 H(+)(out)</text>
        <dbReference type="Rhea" id="RHEA:29091"/>
        <dbReference type="Rhea" id="RHEA-COMP:9565"/>
        <dbReference type="Rhea" id="RHEA-COMP:9566"/>
        <dbReference type="ChEBI" id="CHEBI:15378"/>
        <dbReference type="ChEBI" id="CHEBI:16389"/>
        <dbReference type="ChEBI" id="CHEBI:17976"/>
        <dbReference type="ChEBI" id="CHEBI:57540"/>
        <dbReference type="ChEBI" id="CHEBI:57945"/>
        <dbReference type="EC" id="7.1.1.2"/>
    </reaction>
</comment>
<keyword evidence="9" id="KW-0830">Ubiquinone</keyword>
<organism evidence="10">
    <name type="scientific">Thrips hawaiiensis</name>
    <dbReference type="NCBI Taxonomy" id="163894"/>
    <lineage>
        <taxon>Eukaryota</taxon>
        <taxon>Metazoa</taxon>
        <taxon>Ecdysozoa</taxon>
        <taxon>Arthropoda</taxon>
        <taxon>Hexapoda</taxon>
        <taxon>Insecta</taxon>
        <taxon>Pterygota</taxon>
        <taxon>Neoptera</taxon>
        <taxon>Paraneoptera</taxon>
        <taxon>Thysanoptera</taxon>
        <taxon>Terebrantia</taxon>
        <taxon>Thripoidea</taxon>
        <taxon>Thripidae</taxon>
        <taxon>Thrips</taxon>
    </lineage>
</organism>
<evidence type="ECO:0000256" key="4">
    <source>
        <dbReference type="ARBA" id="ARBA00022448"/>
    </source>
</evidence>
<protein>
    <recommendedName>
        <fullName evidence="3 9">NADH-ubiquinone oxidoreductase chain 3</fullName>
        <ecNumber evidence="9">7.1.1.2</ecNumber>
    </recommendedName>
</protein>
<dbReference type="PANTHER" id="PTHR11058:SF9">
    <property type="entry name" value="NADH-UBIQUINONE OXIDOREDUCTASE CHAIN 3"/>
    <property type="match status" value="1"/>
</dbReference>
<keyword evidence="9" id="KW-0520">NAD</keyword>
<keyword evidence="9" id="KW-1278">Translocase</keyword>
<dbReference type="Gene3D" id="1.20.58.1610">
    <property type="entry name" value="NADH:ubiquinone/plastoquinone oxidoreductase, chain 3"/>
    <property type="match status" value="1"/>
</dbReference>
<dbReference type="EC" id="7.1.1.2" evidence="9"/>
<dbReference type="PANTHER" id="PTHR11058">
    <property type="entry name" value="NADH-UBIQUINONE OXIDOREDUCTASE CHAIN 3"/>
    <property type="match status" value="1"/>
</dbReference>
<feature type="transmembrane region" description="Helical" evidence="9">
    <location>
        <begin position="86"/>
        <end position="108"/>
    </location>
</feature>
<dbReference type="GO" id="GO:0030964">
    <property type="term" value="C:NADH dehydrogenase complex"/>
    <property type="evidence" value="ECO:0007669"/>
    <property type="project" value="TreeGrafter"/>
</dbReference>
<evidence type="ECO:0000256" key="9">
    <source>
        <dbReference type="RuleBase" id="RU003640"/>
    </source>
</evidence>
<geneLocation type="mitochondrion" evidence="10"/>
<evidence type="ECO:0000256" key="7">
    <source>
        <dbReference type="ARBA" id="ARBA00023136"/>
    </source>
</evidence>
<keyword evidence="4 9" id="KW-0813">Transport</keyword>
<proteinExistence type="inferred from homology"/>
<comment type="subcellular location">
    <subcellularLocation>
        <location evidence="1">Membrane</location>
    </subcellularLocation>
    <subcellularLocation>
        <location evidence="9">Mitochondrion membrane</location>
        <topology evidence="9">Multi-pass membrane protein</topology>
    </subcellularLocation>
</comment>
<dbReference type="Pfam" id="PF00507">
    <property type="entry name" value="Oxidored_q4"/>
    <property type="match status" value="1"/>
</dbReference>
<name>A0A8A0Y1V2_9NEOP</name>
<feature type="transmembrane region" description="Helical" evidence="9">
    <location>
        <begin position="6"/>
        <end position="25"/>
    </location>
</feature>
<keyword evidence="9 10" id="KW-0496">Mitochondrion</keyword>
<keyword evidence="9" id="KW-0679">Respiratory chain</keyword>
<evidence type="ECO:0000256" key="1">
    <source>
        <dbReference type="ARBA" id="ARBA00004370"/>
    </source>
</evidence>
<evidence type="ECO:0000313" key="10">
    <source>
        <dbReference type="EMBL" id="QSQ87281.1"/>
    </source>
</evidence>
<dbReference type="EMBL" id="MW582621">
    <property type="protein sequence ID" value="QSQ87281.1"/>
    <property type="molecule type" value="Genomic_DNA"/>
</dbReference>
<evidence type="ECO:0000256" key="2">
    <source>
        <dbReference type="ARBA" id="ARBA00008472"/>
    </source>
</evidence>
<evidence type="ECO:0000256" key="5">
    <source>
        <dbReference type="ARBA" id="ARBA00022692"/>
    </source>
</evidence>
<comment type="function">
    <text evidence="9">Core subunit of the mitochondrial membrane respiratory chain NADH dehydrogenase (Complex I) which catalyzes electron transfer from NADH through the respiratory chain, using ubiquinone as an electron acceptor. Essential for the catalytic activity of complex I.</text>
</comment>
<dbReference type="InterPro" id="IPR000440">
    <property type="entry name" value="NADH_UbQ/plastoQ_OxRdtase_su3"/>
</dbReference>
<dbReference type="GO" id="GO:0008137">
    <property type="term" value="F:NADH dehydrogenase (ubiquinone) activity"/>
    <property type="evidence" value="ECO:0007669"/>
    <property type="project" value="UniProtKB-UniRule"/>
</dbReference>
<evidence type="ECO:0000256" key="6">
    <source>
        <dbReference type="ARBA" id="ARBA00022989"/>
    </source>
</evidence>
<keyword evidence="5 9" id="KW-0812">Transmembrane</keyword>
<reference evidence="10" key="1">
    <citation type="submission" date="2021-02" db="EMBL/GenBank/DDBJ databases">
        <title>Complete mitochondrial genome sequence for the Thrips hawaiiensis (Thysanoptera: Thripidae).</title>
        <authorList>
            <person name="Wang Y."/>
        </authorList>
    </citation>
    <scope>NUCLEOTIDE SEQUENCE</scope>
</reference>
<keyword evidence="6 9" id="KW-1133">Transmembrane helix</keyword>
<dbReference type="AlphaFoldDB" id="A0A8A0Y1V2"/>
<gene>
    <name evidence="10" type="primary">nad3</name>
</gene>
<feature type="transmembrane region" description="Helical" evidence="9">
    <location>
        <begin position="57"/>
        <end position="80"/>
    </location>
</feature>
<evidence type="ECO:0000256" key="8">
    <source>
        <dbReference type="ARBA" id="ARBA00049551"/>
    </source>
</evidence>
<keyword evidence="9" id="KW-0249">Electron transport</keyword>
<accession>A0A8A0Y1V2</accession>
<keyword evidence="7 9" id="KW-0472">Membrane</keyword>
<comment type="similarity">
    <text evidence="2 9">Belongs to the complex I subunit 3 family.</text>
</comment>
<evidence type="ECO:0000256" key="3">
    <source>
        <dbReference type="ARBA" id="ARBA00021007"/>
    </source>
</evidence>
<dbReference type="InterPro" id="IPR038430">
    <property type="entry name" value="NDAH_ubi_oxred_su3_sf"/>
</dbReference>
<dbReference type="GO" id="GO:0031966">
    <property type="term" value="C:mitochondrial membrane"/>
    <property type="evidence" value="ECO:0007669"/>
    <property type="project" value="UniProtKB-SubCell"/>
</dbReference>
<sequence>MFIMIICALTCLIVTFMLVMISIVISKKSKNFRDKLIPFECGFNFFNPARMPFSMQFFLIAIIFIIFDVEIILMVPLITTIFKSSIFKWTTTSIIFLVILMLGIILEWKEKTFEWKK</sequence>